<comment type="caution">
    <text evidence="8">The sequence shown here is derived from an EMBL/GenBank/DDBJ whole genome shotgun (WGS) entry which is preliminary data.</text>
</comment>
<evidence type="ECO:0000259" key="7">
    <source>
        <dbReference type="Pfam" id="PF04138"/>
    </source>
</evidence>
<comment type="subcellular location">
    <subcellularLocation>
        <location evidence="1">Membrane</location>
        <topology evidence="1">Multi-pass membrane protein</topology>
    </subcellularLocation>
</comment>
<feature type="transmembrane region" description="Helical" evidence="6">
    <location>
        <begin position="81"/>
        <end position="106"/>
    </location>
</feature>
<dbReference type="RefSeq" id="WP_192861253.1">
    <property type="nucleotide sequence ID" value="NZ_JADAQT010000047.1"/>
</dbReference>
<accession>A0ABR9MUI5</accession>
<feature type="transmembrane region" description="Helical" evidence="6">
    <location>
        <begin position="118"/>
        <end position="140"/>
    </location>
</feature>
<feature type="domain" description="GtrA/DPMS transmembrane" evidence="7">
    <location>
        <begin position="58"/>
        <end position="171"/>
    </location>
</feature>
<dbReference type="EMBL" id="JADAQT010000047">
    <property type="protein sequence ID" value="MBE1874686.1"/>
    <property type="molecule type" value="Genomic_DNA"/>
</dbReference>
<dbReference type="InterPro" id="IPR007267">
    <property type="entry name" value="GtrA_DPMS_TM"/>
</dbReference>
<gene>
    <name evidence="8" type="ORF">IHE71_03060</name>
</gene>
<feature type="region of interest" description="Disordered" evidence="5">
    <location>
        <begin position="1"/>
        <end position="25"/>
    </location>
</feature>
<dbReference type="Pfam" id="PF04138">
    <property type="entry name" value="GtrA_DPMS_TM"/>
    <property type="match status" value="1"/>
</dbReference>
<proteinExistence type="predicted"/>
<keyword evidence="9" id="KW-1185">Reference proteome</keyword>
<keyword evidence="4 6" id="KW-0472">Membrane</keyword>
<evidence type="ECO:0000256" key="1">
    <source>
        <dbReference type="ARBA" id="ARBA00004141"/>
    </source>
</evidence>
<protein>
    <submittedName>
        <fullName evidence="8">GtrA family protein</fullName>
    </submittedName>
</protein>
<evidence type="ECO:0000313" key="9">
    <source>
        <dbReference type="Proteomes" id="UP000625527"/>
    </source>
</evidence>
<reference evidence="8 9" key="1">
    <citation type="submission" date="2020-10" db="EMBL/GenBank/DDBJ databases">
        <title>Myceligenerans pegani sp. nov., an endophytic actinomycete isolated from Peganum harmala L. in Xinjiang, China.</title>
        <authorList>
            <person name="Xin L."/>
        </authorList>
    </citation>
    <scope>NUCLEOTIDE SEQUENCE [LARGE SCALE GENOMIC DNA]</scope>
    <source>
        <strain evidence="8 9">TRM65318</strain>
    </source>
</reference>
<evidence type="ECO:0000256" key="3">
    <source>
        <dbReference type="ARBA" id="ARBA00022989"/>
    </source>
</evidence>
<evidence type="ECO:0000256" key="4">
    <source>
        <dbReference type="ARBA" id="ARBA00023136"/>
    </source>
</evidence>
<feature type="compositionally biased region" description="Low complexity" evidence="5">
    <location>
        <begin position="1"/>
        <end position="19"/>
    </location>
</feature>
<name>A0ABR9MUI5_9MICO</name>
<feature type="transmembrane region" description="Helical" evidence="6">
    <location>
        <begin position="43"/>
        <end position="61"/>
    </location>
</feature>
<evidence type="ECO:0000256" key="5">
    <source>
        <dbReference type="SAM" id="MobiDB-lite"/>
    </source>
</evidence>
<sequence>MTTGDAEGTTAGAAEPSATRRPTRSSAVADGFARFCAAVVRRLPFGLSGIVPPTLLGFALINGSTFGFDLLLLTALHGGLGLPVALSVTLAYGCALTLAFVVNRVFNFRSHAPVGRQAVLYVVAVAINYAAFVLGVGAGLTELGVSYQLSRILAGLCEAAFMYSALRWVIFRRRGSA</sequence>
<organism evidence="8 9">
    <name type="scientific">Myceligenerans pegani</name>
    <dbReference type="NCBI Taxonomy" id="2776917"/>
    <lineage>
        <taxon>Bacteria</taxon>
        <taxon>Bacillati</taxon>
        <taxon>Actinomycetota</taxon>
        <taxon>Actinomycetes</taxon>
        <taxon>Micrococcales</taxon>
        <taxon>Promicromonosporaceae</taxon>
        <taxon>Myceligenerans</taxon>
    </lineage>
</organism>
<dbReference type="Proteomes" id="UP000625527">
    <property type="component" value="Unassembled WGS sequence"/>
</dbReference>
<evidence type="ECO:0000256" key="6">
    <source>
        <dbReference type="SAM" id="Phobius"/>
    </source>
</evidence>
<keyword evidence="2 6" id="KW-0812">Transmembrane</keyword>
<keyword evidence="3 6" id="KW-1133">Transmembrane helix</keyword>
<feature type="transmembrane region" description="Helical" evidence="6">
    <location>
        <begin position="152"/>
        <end position="170"/>
    </location>
</feature>
<evidence type="ECO:0000256" key="2">
    <source>
        <dbReference type="ARBA" id="ARBA00022692"/>
    </source>
</evidence>
<evidence type="ECO:0000313" key="8">
    <source>
        <dbReference type="EMBL" id="MBE1874686.1"/>
    </source>
</evidence>